<feature type="non-terminal residue" evidence="2">
    <location>
        <position position="1"/>
    </location>
</feature>
<feature type="region of interest" description="Disordered" evidence="1">
    <location>
        <begin position="1"/>
        <end position="220"/>
    </location>
</feature>
<feature type="compositionally biased region" description="Polar residues" evidence="1">
    <location>
        <begin position="184"/>
        <end position="209"/>
    </location>
</feature>
<feature type="compositionally biased region" description="Basic and acidic residues" evidence="1">
    <location>
        <begin position="411"/>
        <end position="427"/>
    </location>
</feature>
<feature type="compositionally biased region" description="Low complexity" evidence="1">
    <location>
        <begin position="288"/>
        <end position="304"/>
    </location>
</feature>
<feature type="compositionally biased region" description="Low complexity" evidence="1">
    <location>
        <begin position="111"/>
        <end position="128"/>
    </location>
</feature>
<protein>
    <submittedName>
        <fullName evidence="2">Uncharacterized protein</fullName>
    </submittedName>
</protein>
<feature type="compositionally biased region" description="Polar residues" evidence="1">
    <location>
        <begin position="136"/>
        <end position="148"/>
    </location>
</feature>
<feature type="compositionally biased region" description="Low complexity" evidence="1">
    <location>
        <begin position="397"/>
        <end position="410"/>
    </location>
</feature>
<feature type="compositionally biased region" description="Basic and acidic residues" evidence="1">
    <location>
        <begin position="46"/>
        <end position="62"/>
    </location>
</feature>
<proteinExistence type="predicted"/>
<name>A0A0A9Y6E0_LYGHE</name>
<feature type="compositionally biased region" description="Polar residues" evidence="1">
    <location>
        <begin position="156"/>
        <end position="176"/>
    </location>
</feature>
<dbReference type="AlphaFoldDB" id="A0A0A9Y6E0"/>
<feature type="region of interest" description="Disordered" evidence="1">
    <location>
        <begin position="392"/>
        <end position="500"/>
    </location>
</feature>
<feature type="compositionally biased region" description="Polar residues" evidence="1">
    <location>
        <begin position="368"/>
        <end position="379"/>
    </location>
</feature>
<feature type="compositionally biased region" description="Polar residues" evidence="1">
    <location>
        <begin position="70"/>
        <end position="91"/>
    </location>
</feature>
<feature type="compositionally biased region" description="Polar residues" evidence="1">
    <location>
        <begin position="309"/>
        <end position="320"/>
    </location>
</feature>
<gene>
    <name evidence="2" type="ORF">CM83_80033</name>
</gene>
<organism evidence="2">
    <name type="scientific">Lygus hesperus</name>
    <name type="common">Western plant bug</name>
    <dbReference type="NCBI Taxonomy" id="30085"/>
    <lineage>
        <taxon>Eukaryota</taxon>
        <taxon>Metazoa</taxon>
        <taxon>Ecdysozoa</taxon>
        <taxon>Arthropoda</taxon>
        <taxon>Hexapoda</taxon>
        <taxon>Insecta</taxon>
        <taxon>Pterygota</taxon>
        <taxon>Neoptera</taxon>
        <taxon>Paraneoptera</taxon>
        <taxon>Hemiptera</taxon>
        <taxon>Heteroptera</taxon>
        <taxon>Panheteroptera</taxon>
        <taxon>Cimicomorpha</taxon>
        <taxon>Miridae</taxon>
        <taxon>Mirini</taxon>
        <taxon>Lygus</taxon>
    </lineage>
</organism>
<reference evidence="2" key="2">
    <citation type="submission" date="2014-07" db="EMBL/GenBank/DDBJ databases">
        <authorList>
            <person name="Hull J."/>
        </authorList>
    </citation>
    <scope>NUCLEOTIDE SEQUENCE</scope>
</reference>
<accession>A0A0A9Y6E0</accession>
<evidence type="ECO:0000313" key="2">
    <source>
        <dbReference type="EMBL" id="JAG26643.1"/>
    </source>
</evidence>
<feature type="compositionally biased region" description="Low complexity" evidence="1">
    <location>
        <begin position="237"/>
        <end position="270"/>
    </location>
</feature>
<feature type="compositionally biased region" description="Low complexity" evidence="1">
    <location>
        <begin position="322"/>
        <end position="354"/>
    </location>
</feature>
<evidence type="ECO:0000256" key="1">
    <source>
        <dbReference type="SAM" id="MobiDB-lite"/>
    </source>
</evidence>
<reference evidence="2" key="1">
    <citation type="journal article" date="2014" name="PLoS ONE">
        <title>Transcriptome-Based Identification of ABC Transporters in the Western Tarnished Plant Bug Lygus hesperus.</title>
        <authorList>
            <person name="Hull J.J."/>
            <person name="Chaney K."/>
            <person name="Geib S.M."/>
            <person name="Fabrick J.A."/>
            <person name="Brent C.S."/>
            <person name="Walsh D."/>
            <person name="Lavine L.C."/>
        </authorList>
    </citation>
    <scope>NUCLEOTIDE SEQUENCE</scope>
</reference>
<sequence>RNWPQFRSLRLTKAKNSPPVPAPRQYFPKTSLAYHSYQNVPPPKNMAKEPPDSDNVPKDNDRPITGANDGVSTDEQSTRNSTQVSQPSIYSQPPPKPLQNSPQKAATSQVTTSHPLSISSSIPPSTLILRRDSQSSKDSQPPVTSSATKPYPLILSASSLVTSTTGSQKPPSSTIDTKLYPVSRTPSILSQSSRSTKPILTYSTKTVTTPLVRHPSDAHKSPGALYLARLSSCKPKSPASPDKSVNSSSSSSMLVTRRPSTSVSTPTTPSKPKDKQSVGNFSPSSMLVTRKPSTSVSTPTTPTKPIDKQSPSSLHLSSMLVTRKPSSTASARTTPTKPIDSRSNPTSPTSSRLLKPATLPVSAPIVRRSSSVQRTDSTSECRLPIITGVVPKKSETASPSAAPLDASSSDRLSKSDAEDQNSDERMMNGEPSTGSRHHHSHTHHSGGRTRRKHHRRSEMDNCRYRPGSAPASPPPTNRYVSPDSPPHQNPYQAPHYPTYTAPRSKADYTFIKFHDVGQEIDV</sequence>
<feature type="compositionally biased region" description="Basic residues" evidence="1">
    <location>
        <begin position="435"/>
        <end position="456"/>
    </location>
</feature>
<dbReference type="EMBL" id="GBHO01016961">
    <property type="protein sequence ID" value="JAG26643.1"/>
    <property type="molecule type" value="Transcribed_RNA"/>
</dbReference>
<feature type="compositionally biased region" description="Polar residues" evidence="1">
    <location>
        <begin position="277"/>
        <end position="287"/>
    </location>
</feature>
<feature type="region of interest" description="Disordered" evidence="1">
    <location>
        <begin position="232"/>
        <end position="379"/>
    </location>
</feature>
<feature type="compositionally biased region" description="Polar residues" evidence="1">
    <location>
        <begin position="98"/>
        <end position="110"/>
    </location>
</feature>